<sequence>MSQREQYSPHSQSNHYCLPNYAKHTQQQLSTLCKSRGLSEMGHKHQLIQHLVVLFMKEYAEPKEGTMQGAWQFYTEKAKYLRKRMIETQGGVPHLKGSEAAATRRSKRLAGASGAPSKKVNSAKTTMNACNGD</sequence>
<keyword evidence="3" id="KW-1185">Reference proteome</keyword>
<feature type="compositionally biased region" description="Polar residues" evidence="1">
    <location>
        <begin position="119"/>
        <end position="133"/>
    </location>
</feature>
<evidence type="ECO:0000256" key="1">
    <source>
        <dbReference type="SAM" id="MobiDB-lite"/>
    </source>
</evidence>
<name>A0A2J6PMF3_9HELO</name>
<gene>
    <name evidence="2" type="ORF">NA56DRAFT_710147</name>
</gene>
<evidence type="ECO:0000313" key="2">
    <source>
        <dbReference type="EMBL" id="PMD15212.1"/>
    </source>
</evidence>
<feature type="region of interest" description="Disordered" evidence="1">
    <location>
        <begin position="92"/>
        <end position="133"/>
    </location>
</feature>
<evidence type="ECO:0008006" key="4">
    <source>
        <dbReference type="Google" id="ProtNLM"/>
    </source>
</evidence>
<dbReference type="Proteomes" id="UP000235672">
    <property type="component" value="Unassembled WGS sequence"/>
</dbReference>
<proteinExistence type="predicted"/>
<dbReference type="EMBL" id="KZ613515">
    <property type="protein sequence ID" value="PMD15212.1"/>
    <property type="molecule type" value="Genomic_DNA"/>
</dbReference>
<dbReference type="AlphaFoldDB" id="A0A2J6PMF3"/>
<organism evidence="2 3">
    <name type="scientific">Hyaloscypha hepaticicola</name>
    <dbReference type="NCBI Taxonomy" id="2082293"/>
    <lineage>
        <taxon>Eukaryota</taxon>
        <taxon>Fungi</taxon>
        <taxon>Dikarya</taxon>
        <taxon>Ascomycota</taxon>
        <taxon>Pezizomycotina</taxon>
        <taxon>Leotiomycetes</taxon>
        <taxon>Helotiales</taxon>
        <taxon>Hyaloscyphaceae</taxon>
        <taxon>Hyaloscypha</taxon>
    </lineage>
</organism>
<evidence type="ECO:0000313" key="3">
    <source>
        <dbReference type="Proteomes" id="UP000235672"/>
    </source>
</evidence>
<reference evidence="2 3" key="1">
    <citation type="submission" date="2016-05" db="EMBL/GenBank/DDBJ databases">
        <title>A degradative enzymes factory behind the ericoid mycorrhizal symbiosis.</title>
        <authorList>
            <consortium name="DOE Joint Genome Institute"/>
            <person name="Martino E."/>
            <person name="Morin E."/>
            <person name="Grelet G."/>
            <person name="Kuo A."/>
            <person name="Kohler A."/>
            <person name="Daghino S."/>
            <person name="Barry K."/>
            <person name="Choi C."/>
            <person name="Cichocki N."/>
            <person name="Clum A."/>
            <person name="Copeland A."/>
            <person name="Hainaut M."/>
            <person name="Haridas S."/>
            <person name="Labutti K."/>
            <person name="Lindquist E."/>
            <person name="Lipzen A."/>
            <person name="Khouja H.-R."/>
            <person name="Murat C."/>
            <person name="Ohm R."/>
            <person name="Olson A."/>
            <person name="Spatafora J."/>
            <person name="Veneault-Fourrey C."/>
            <person name="Henrissat B."/>
            <person name="Grigoriev I."/>
            <person name="Martin F."/>
            <person name="Perotto S."/>
        </authorList>
    </citation>
    <scope>NUCLEOTIDE SEQUENCE [LARGE SCALE GENOMIC DNA]</scope>
    <source>
        <strain evidence="2 3">UAMH 7357</strain>
    </source>
</reference>
<protein>
    <recommendedName>
        <fullName evidence="4">SAP domain-containing protein</fullName>
    </recommendedName>
</protein>
<accession>A0A2J6PMF3</accession>